<protein>
    <submittedName>
        <fullName evidence="2">DUF4335 domain-containing protein</fullName>
    </submittedName>
</protein>
<gene>
    <name evidence="2" type="ORF">PJF56_04620</name>
</gene>
<evidence type="ECO:0000313" key="2">
    <source>
        <dbReference type="EMBL" id="MDJ1178141.1"/>
    </source>
</evidence>
<proteinExistence type="predicted"/>
<dbReference type="Pfam" id="PF14233">
    <property type="entry name" value="DUF4335"/>
    <property type="match status" value="1"/>
</dbReference>
<evidence type="ECO:0000313" key="3">
    <source>
        <dbReference type="Proteomes" id="UP001231370"/>
    </source>
</evidence>
<dbReference type="RefSeq" id="WP_283761463.1">
    <property type="nucleotide sequence ID" value="NZ_JAQPOK010000036.1"/>
</dbReference>
<reference evidence="2 3" key="1">
    <citation type="submission" date="2023-01" db="EMBL/GenBank/DDBJ databases">
        <title>Novel diversity within Roseofilum (Cyanobacteria; Desertifilaceae) from marine benthic mats with descriptions of four novel species.</title>
        <authorList>
            <person name="Wang Y."/>
            <person name="Berthold D.E."/>
            <person name="Hu J."/>
            <person name="Lefler F.W."/>
            <person name="Laughinghouse H.D. IV."/>
        </authorList>
    </citation>
    <scope>NUCLEOTIDE SEQUENCE [LARGE SCALE GENOMIC DNA]</scope>
    <source>
        <strain evidence="2 3">BLCC-M91</strain>
    </source>
</reference>
<organism evidence="2 3">
    <name type="scientific">Roseofilum halophilum BLCC-M91</name>
    <dbReference type="NCBI Taxonomy" id="3022259"/>
    <lineage>
        <taxon>Bacteria</taxon>
        <taxon>Bacillati</taxon>
        <taxon>Cyanobacteriota</taxon>
        <taxon>Cyanophyceae</taxon>
        <taxon>Desertifilales</taxon>
        <taxon>Desertifilaceae</taxon>
        <taxon>Roseofilum</taxon>
        <taxon>Roseofilum halophilum</taxon>
    </lineage>
</organism>
<dbReference type="Proteomes" id="UP001231370">
    <property type="component" value="Unassembled WGS sequence"/>
</dbReference>
<accession>A0ABT7BG33</accession>
<keyword evidence="3" id="KW-1185">Reference proteome</keyword>
<feature type="region of interest" description="Disordered" evidence="1">
    <location>
        <begin position="194"/>
        <end position="265"/>
    </location>
</feature>
<feature type="compositionally biased region" description="Polar residues" evidence="1">
    <location>
        <begin position="245"/>
        <end position="259"/>
    </location>
</feature>
<sequence>MSIERQYSLPNCTLTLWGWNDSNEGSSLDFQALSMLSNVECQIAGIKLTGGKEFFESLVWAVSTYAQEVLSGVSYPQDHLPGPKWIHLEKLNGHYHRLCINHNTPDSATSSPNPPEVKLSDVQLFDLVEAVDQFFADTQTLPSLSWSLAPTPKRYVQATIPVTQRAAPAALGVVGLAVAAGLFLIMPVPTIERPDTLEEVQPSDSSESSDSEEPMTSPPSTSPNTDQSPQSANPQGRNGEGALTVSDSTTVNPLTTRPSSLPPRIEDIDTLVERRSSITDPTAIGILNRRLHEDIDRAWQSREDLEEDLTYRVAVGQDGAILGYRGADAAMSPQDDQLTPLLELAYIPTADGGTETESIAEFKVVFREKGVVEVSPWNGFPPGSQSLGPEITDPFLLENLNDELYDQIDRARIREADFPTELNYRVAVQPDGEIADYEALNQAAFDYLDRTPLPSLLEVTENSRSGEVGSSEEPLAQFKVVFTPEGILQVSPWRGYYGVN</sequence>
<dbReference type="EMBL" id="JAQPOK010000036">
    <property type="protein sequence ID" value="MDJ1178141.1"/>
    <property type="molecule type" value="Genomic_DNA"/>
</dbReference>
<dbReference type="InterPro" id="IPR025569">
    <property type="entry name" value="DUF4335"/>
</dbReference>
<evidence type="ECO:0000256" key="1">
    <source>
        <dbReference type="SAM" id="MobiDB-lite"/>
    </source>
</evidence>
<feature type="compositionally biased region" description="Low complexity" evidence="1">
    <location>
        <begin position="222"/>
        <end position="231"/>
    </location>
</feature>
<name>A0ABT7BG33_9CYAN</name>
<comment type="caution">
    <text evidence="2">The sequence shown here is derived from an EMBL/GenBank/DDBJ whole genome shotgun (WGS) entry which is preliminary data.</text>
</comment>